<dbReference type="Proteomes" id="UP001217500">
    <property type="component" value="Chromosome"/>
</dbReference>
<evidence type="ECO:0000259" key="3">
    <source>
        <dbReference type="PROSITE" id="PS50222"/>
    </source>
</evidence>
<accession>A0AAF0BN91</accession>
<protein>
    <recommendedName>
        <fullName evidence="3">EF-hand domain-containing protein</fullName>
    </recommendedName>
</protein>
<sequence length="195" mass="21414">MTAKTTLAATIAIALLATAGASAGEHGKHGMRGGFDHFAKADANGDGAVSKDEMTAALQAHFGKYDANKDGKIVLGELPKEMPVPEEAKAKMQEHYDRMVEKRGKEKADKMMERASKGQSRIDFMSRFDRDNDEAISFAEFSAKPLKHFEKADGNGDGTVTAAEKEEAMKKMREHMKERGHGKWGKRGDDEKDPE</sequence>
<dbReference type="PROSITE" id="PS50222">
    <property type="entry name" value="EF_HAND_2"/>
    <property type="match status" value="1"/>
</dbReference>
<evidence type="ECO:0000313" key="4">
    <source>
        <dbReference type="EMBL" id="WCL55725.1"/>
    </source>
</evidence>
<dbReference type="InterPro" id="IPR018247">
    <property type="entry name" value="EF_Hand_1_Ca_BS"/>
</dbReference>
<proteinExistence type="predicted"/>
<dbReference type="RefSeq" id="WP_289505582.1">
    <property type="nucleotide sequence ID" value="NZ_CP116805.1"/>
</dbReference>
<name>A0AAF0BN91_9PROT</name>
<dbReference type="InterPro" id="IPR002048">
    <property type="entry name" value="EF_hand_dom"/>
</dbReference>
<dbReference type="InterPro" id="IPR011992">
    <property type="entry name" value="EF-hand-dom_pair"/>
</dbReference>
<feature type="region of interest" description="Disordered" evidence="1">
    <location>
        <begin position="171"/>
        <end position="195"/>
    </location>
</feature>
<organism evidence="4 5">
    <name type="scientific">Gimibacter soli</name>
    <dbReference type="NCBI Taxonomy" id="3024400"/>
    <lineage>
        <taxon>Bacteria</taxon>
        <taxon>Pseudomonadati</taxon>
        <taxon>Pseudomonadota</taxon>
        <taxon>Alphaproteobacteria</taxon>
        <taxon>Kordiimonadales</taxon>
        <taxon>Temperatibacteraceae</taxon>
        <taxon>Gimibacter</taxon>
    </lineage>
</organism>
<dbReference type="GO" id="GO:0005509">
    <property type="term" value="F:calcium ion binding"/>
    <property type="evidence" value="ECO:0007669"/>
    <property type="project" value="InterPro"/>
</dbReference>
<dbReference type="EMBL" id="CP116805">
    <property type="protein sequence ID" value="WCL55725.1"/>
    <property type="molecule type" value="Genomic_DNA"/>
</dbReference>
<keyword evidence="5" id="KW-1185">Reference proteome</keyword>
<evidence type="ECO:0000256" key="2">
    <source>
        <dbReference type="SAM" id="SignalP"/>
    </source>
</evidence>
<dbReference type="Pfam" id="PF13202">
    <property type="entry name" value="EF-hand_5"/>
    <property type="match status" value="3"/>
</dbReference>
<dbReference type="PROSITE" id="PS00018">
    <property type="entry name" value="EF_HAND_1"/>
    <property type="match status" value="1"/>
</dbReference>
<feature type="signal peptide" evidence="2">
    <location>
        <begin position="1"/>
        <end position="23"/>
    </location>
</feature>
<feature type="chain" id="PRO_5042202376" description="EF-hand domain-containing protein" evidence="2">
    <location>
        <begin position="24"/>
        <end position="195"/>
    </location>
</feature>
<evidence type="ECO:0000313" key="5">
    <source>
        <dbReference type="Proteomes" id="UP001217500"/>
    </source>
</evidence>
<dbReference type="KEGG" id="gso:PH603_08145"/>
<reference evidence="4" key="1">
    <citation type="submission" date="2023-01" db="EMBL/GenBank/DDBJ databases">
        <title>The genome sequence of Kordiimonadaceae bacterium 6D33.</title>
        <authorList>
            <person name="Liu Y."/>
        </authorList>
    </citation>
    <scope>NUCLEOTIDE SEQUENCE</scope>
    <source>
        <strain evidence="4">6D33</strain>
    </source>
</reference>
<dbReference type="SUPFAM" id="SSF47473">
    <property type="entry name" value="EF-hand"/>
    <property type="match status" value="1"/>
</dbReference>
<evidence type="ECO:0000256" key="1">
    <source>
        <dbReference type="SAM" id="MobiDB-lite"/>
    </source>
</evidence>
<dbReference type="SMART" id="SM00054">
    <property type="entry name" value="EFh"/>
    <property type="match status" value="2"/>
</dbReference>
<gene>
    <name evidence="4" type="ORF">PH603_08145</name>
</gene>
<feature type="domain" description="EF-hand" evidence="3">
    <location>
        <begin position="38"/>
        <end position="64"/>
    </location>
</feature>
<dbReference type="AlphaFoldDB" id="A0AAF0BN91"/>
<keyword evidence="2" id="KW-0732">Signal</keyword>
<dbReference type="Gene3D" id="1.10.238.10">
    <property type="entry name" value="EF-hand"/>
    <property type="match status" value="2"/>
</dbReference>